<protein>
    <submittedName>
        <fullName evidence="2">DUF736 family protein</fullName>
    </submittedName>
</protein>
<feature type="region of interest" description="Disordered" evidence="1">
    <location>
        <begin position="1"/>
        <end position="93"/>
    </location>
</feature>
<sequence>MRRSGREEPRPLSWGAAGKKAPGDGSRRAGPAIGFKPSSGVRRRRGSRQEPRPVHRHGLLALNTETGAYKGPLHTHGLRRARPPGHAKVSPAHPDYRVVASGIDVGAGWGNIGQVSGEKDVSLTWPIPTLARAPTRSIWVGRPARTTTASSP</sequence>
<dbReference type="Pfam" id="PF05284">
    <property type="entry name" value="DUF736"/>
    <property type="match status" value="1"/>
</dbReference>
<evidence type="ECO:0000256" key="1">
    <source>
        <dbReference type="SAM" id="MobiDB-lite"/>
    </source>
</evidence>
<proteinExistence type="predicted"/>
<feature type="compositionally biased region" description="Basic residues" evidence="1">
    <location>
        <begin position="76"/>
        <end position="85"/>
    </location>
</feature>
<dbReference type="EMBL" id="CP096040">
    <property type="protein sequence ID" value="USQ95262.1"/>
    <property type="molecule type" value="Genomic_DNA"/>
</dbReference>
<accession>A0ABY4ZTD3</accession>
<evidence type="ECO:0000313" key="2">
    <source>
        <dbReference type="EMBL" id="USQ95262.1"/>
    </source>
</evidence>
<evidence type="ECO:0000313" key="3">
    <source>
        <dbReference type="Proteomes" id="UP001057520"/>
    </source>
</evidence>
<reference evidence="2 3" key="1">
    <citation type="submission" date="2022-04" db="EMBL/GenBank/DDBJ databases">
        <title>Genome sequence of soybean root-associated Caulobacter segnis RL271.</title>
        <authorList>
            <person name="Longley R."/>
            <person name="Bonito G."/>
            <person name="Trigodet F."/>
            <person name="Crosson S."/>
            <person name="Fiebig A."/>
        </authorList>
    </citation>
    <scope>NUCLEOTIDE SEQUENCE [LARGE SCALE GENOMIC DNA]</scope>
    <source>
        <strain evidence="2 3">RL271</strain>
    </source>
</reference>
<dbReference type="InterPro" id="IPR007948">
    <property type="entry name" value="DUF736"/>
</dbReference>
<keyword evidence="3" id="KW-1185">Reference proteome</keyword>
<name>A0ABY4ZTD3_9CAUL</name>
<dbReference type="Proteomes" id="UP001057520">
    <property type="component" value="Chromosome"/>
</dbReference>
<feature type="compositionally biased region" description="Basic and acidic residues" evidence="1">
    <location>
        <begin position="1"/>
        <end position="10"/>
    </location>
</feature>
<gene>
    <name evidence="2" type="ORF">MZV50_22370</name>
</gene>
<organism evidence="2 3">
    <name type="scientific">Caulobacter segnis</name>
    <dbReference type="NCBI Taxonomy" id="88688"/>
    <lineage>
        <taxon>Bacteria</taxon>
        <taxon>Pseudomonadati</taxon>
        <taxon>Pseudomonadota</taxon>
        <taxon>Alphaproteobacteria</taxon>
        <taxon>Caulobacterales</taxon>
        <taxon>Caulobacteraceae</taxon>
        <taxon>Caulobacter</taxon>
    </lineage>
</organism>